<feature type="transmembrane region" description="Helical" evidence="19">
    <location>
        <begin position="43"/>
        <end position="68"/>
    </location>
</feature>
<evidence type="ECO:0000256" key="10">
    <source>
        <dbReference type="ARBA" id="ARBA00022692"/>
    </source>
</evidence>
<evidence type="ECO:0000256" key="12">
    <source>
        <dbReference type="ARBA" id="ARBA00022989"/>
    </source>
</evidence>
<comment type="pathway">
    <text evidence="3 19">Cofactor biosynthesis; adenosylcobalamin biosynthesis; adenosylcobalamin from cob(II)yrinate a,c-diamide: step 7/7.</text>
</comment>
<evidence type="ECO:0000313" key="20">
    <source>
        <dbReference type="EMBL" id="QQR37914.1"/>
    </source>
</evidence>
<evidence type="ECO:0000256" key="3">
    <source>
        <dbReference type="ARBA" id="ARBA00004663"/>
    </source>
</evidence>
<dbReference type="InterPro" id="IPR003805">
    <property type="entry name" value="CobS"/>
</dbReference>
<evidence type="ECO:0000256" key="18">
    <source>
        <dbReference type="ARBA" id="ARBA00049504"/>
    </source>
</evidence>
<evidence type="ECO:0000256" key="8">
    <source>
        <dbReference type="ARBA" id="ARBA00022573"/>
    </source>
</evidence>
<dbReference type="Pfam" id="PF02654">
    <property type="entry name" value="CobS"/>
    <property type="match status" value="1"/>
</dbReference>
<evidence type="ECO:0000256" key="14">
    <source>
        <dbReference type="ARBA" id="ARBA00025228"/>
    </source>
</evidence>
<feature type="transmembrane region" description="Helical" evidence="19">
    <location>
        <begin position="241"/>
        <end position="260"/>
    </location>
</feature>
<gene>
    <name evidence="19" type="primary">cobS</name>
    <name evidence="20" type="ORF">JI748_08840</name>
</gene>
<keyword evidence="9 19" id="KW-0808">Transferase</keyword>
<keyword evidence="12 19" id="KW-1133">Transmembrane helix</keyword>
<evidence type="ECO:0000256" key="7">
    <source>
        <dbReference type="ARBA" id="ARBA00022475"/>
    </source>
</evidence>
<evidence type="ECO:0000256" key="17">
    <source>
        <dbReference type="ARBA" id="ARBA00048623"/>
    </source>
</evidence>
<evidence type="ECO:0000256" key="13">
    <source>
        <dbReference type="ARBA" id="ARBA00023136"/>
    </source>
</evidence>
<accession>A0ABX7C3V6</accession>
<keyword evidence="21" id="KW-1185">Reference proteome</keyword>
<comment type="function">
    <text evidence="14 19">Joins adenosylcobinamide-GDP and alpha-ribazole to generate adenosylcobalamin (Ado-cobalamin). Also synthesizes adenosylcobalamin 5'-phosphate from adenosylcobinamide-GDP and alpha-ribazole 5'-phosphate.</text>
</comment>
<comment type="catalytic activity">
    <reaction evidence="18 19">
        <text>alpha-ribazole 5'-phosphate + adenosylcob(III)inamide-GDP = adenosylcob(III)alamin 5'-phosphate + GMP + H(+)</text>
        <dbReference type="Rhea" id="RHEA:23560"/>
        <dbReference type="ChEBI" id="CHEBI:15378"/>
        <dbReference type="ChEBI" id="CHEBI:57918"/>
        <dbReference type="ChEBI" id="CHEBI:58115"/>
        <dbReference type="ChEBI" id="CHEBI:60487"/>
        <dbReference type="ChEBI" id="CHEBI:60493"/>
        <dbReference type="EC" id="2.7.8.26"/>
    </reaction>
</comment>
<comment type="subcellular location">
    <subcellularLocation>
        <location evidence="2 19">Cell membrane</location>
        <topology evidence="2 19">Multi-pass membrane protein</topology>
    </subcellularLocation>
</comment>
<comment type="similarity">
    <text evidence="4 19">Belongs to the CobS family.</text>
</comment>
<keyword evidence="10 19" id="KW-0812">Transmembrane</keyword>
<keyword evidence="8 19" id="KW-0169">Cobalamin biosynthesis</keyword>
<evidence type="ECO:0000256" key="19">
    <source>
        <dbReference type="HAMAP-Rule" id="MF_00719"/>
    </source>
</evidence>
<feature type="transmembrane region" description="Helical" evidence="19">
    <location>
        <begin position="123"/>
        <end position="145"/>
    </location>
</feature>
<sequence>MQLTPNAKSLALRFRDNLVMALRFFSRLPTGGGPHERPELGRIAVVLPLAAVIMGISPVAVLVGGAALGLPAYSAATLSVAAMVVIGGAMMEDALADAADGLFGGHTRLRRLEILKDSRHGSYGVAALCLFLLLRVSALGSIIAIDPLLAGLVWLSANVAGRSASLWLAVDLPLARPEGAAATVGALPRRQFIVGAALAALLVFLGAPTLGVLIALPVLALVVWSWGRLCHRLVGGQTGDLIGAAAALGEITVLTVLLIFV</sequence>
<feature type="transmembrane region" description="Helical" evidence="19">
    <location>
        <begin position="80"/>
        <end position="103"/>
    </location>
</feature>
<name>A0ABX7C3V6_9HYPH</name>
<evidence type="ECO:0000256" key="4">
    <source>
        <dbReference type="ARBA" id="ARBA00010561"/>
    </source>
</evidence>
<evidence type="ECO:0000256" key="11">
    <source>
        <dbReference type="ARBA" id="ARBA00022842"/>
    </source>
</evidence>
<evidence type="ECO:0000256" key="6">
    <source>
        <dbReference type="ARBA" id="ARBA00015850"/>
    </source>
</evidence>
<evidence type="ECO:0000256" key="15">
    <source>
        <dbReference type="ARBA" id="ARBA00032605"/>
    </source>
</evidence>
<reference evidence="20 21" key="1">
    <citation type="submission" date="2021-01" db="EMBL/GenBank/DDBJ databases">
        <title>Genome seq and assembly of Devosia sp. LEGU1.</title>
        <authorList>
            <person name="Chhetri G."/>
        </authorList>
    </citation>
    <scope>NUCLEOTIDE SEQUENCE [LARGE SCALE GENOMIC DNA]</scope>
    <source>
        <strain evidence="20 21">LEGU1</strain>
    </source>
</reference>
<evidence type="ECO:0000256" key="1">
    <source>
        <dbReference type="ARBA" id="ARBA00001946"/>
    </source>
</evidence>
<feature type="transmembrane region" description="Helical" evidence="19">
    <location>
        <begin position="191"/>
        <end position="221"/>
    </location>
</feature>
<evidence type="ECO:0000256" key="9">
    <source>
        <dbReference type="ARBA" id="ARBA00022679"/>
    </source>
</evidence>
<dbReference type="EMBL" id="CP068046">
    <property type="protein sequence ID" value="QQR37914.1"/>
    <property type="molecule type" value="Genomic_DNA"/>
</dbReference>
<comment type="catalytic activity">
    <reaction evidence="17 19">
        <text>alpha-ribazole + adenosylcob(III)inamide-GDP = adenosylcob(III)alamin + GMP + H(+)</text>
        <dbReference type="Rhea" id="RHEA:16049"/>
        <dbReference type="ChEBI" id="CHEBI:10329"/>
        <dbReference type="ChEBI" id="CHEBI:15378"/>
        <dbReference type="ChEBI" id="CHEBI:18408"/>
        <dbReference type="ChEBI" id="CHEBI:58115"/>
        <dbReference type="ChEBI" id="CHEBI:60487"/>
        <dbReference type="EC" id="2.7.8.26"/>
    </reaction>
</comment>
<keyword evidence="13 19" id="KW-0472">Membrane</keyword>
<organism evidence="20 21">
    <name type="scientific">Devosia rhizoryzae</name>
    <dbReference type="NCBI Taxonomy" id="2774137"/>
    <lineage>
        <taxon>Bacteria</taxon>
        <taxon>Pseudomonadati</taxon>
        <taxon>Pseudomonadota</taxon>
        <taxon>Alphaproteobacteria</taxon>
        <taxon>Hyphomicrobiales</taxon>
        <taxon>Devosiaceae</taxon>
        <taxon>Devosia</taxon>
    </lineage>
</organism>
<evidence type="ECO:0000313" key="21">
    <source>
        <dbReference type="Proteomes" id="UP000595857"/>
    </source>
</evidence>
<proteinExistence type="inferred from homology"/>
<evidence type="ECO:0000256" key="2">
    <source>
        <dbReference type="ARBA" id="ARBA00004651"/>
    </source>
</evidence>
<dbReference type="Proteomes" id="UP000595857">
    <property type="component" value="Chromosome"/>
</dbReference>
<dbReference type="EC" id="2.7.8.26" evidence="5 19"/>
<protein>
    <recommendedName>
        <fullName evidence="6 19">Adenosylcobinamide-GDP ribazoletransferase</fullName>
        <ecNumber evidence="5 19">2.7.8.26</ecNumber>
    </recommendedName>
    <alternativeName>
        <fullName evidence="16 19">Cobalamin synthase</fullName>
    </alternativeName>
    <alternativeName>
        <fullName evidence="15 19">Cobalamin-5'-phosphate synthase</fullName>
    </alternativeName>
</protein>
<dbReference type="PANTHER" id="PTHR34148:SF1">
    <property type="entry name" value="ADENOSYLCOBINAMIDE-GDP RIBAZOLETRANSFERASE"/>
    <property type="match status" value="1"/>
</dbReference>
<evidence type="ECO:0000256" key="16">
    <source>
        <dbReference type="ARBA" id="ARBA00032853"/>
    </source>
</evidence>
<keyword evidence="7 19" id="KW-1003">Cell membrane</keyword>
<dbReference type="PANTHER" id="PTHR34148">
    <property type="entry name" value="ADENOSYLCOBINAMIDE-GDP RIBAZOLETRANSFERASE"/>
    <property type="match status" value="1"/>
</dbReference>
<dbReference type="HAMAP" id="MF_00719">
    <property type="entry name" value="CobS"/>
    <property type="match status" value="1"/>
</dbReference>
<keyword evidence="11 19" id="KW-0460">Magnesium</keyword>
<comment type="cofactor">
    <cofactor evidence="1 19">
        <name>Mg(2+)</name>
        <dbReference type="ChEBI" id="CHEBI:18420"/>
    </cofactor>
</comment>
<evidence type="ECO:0000256" key="5">
    <source>
        <dbReference type="ARBA" id="ARBA00013200"/>
    </source>
</evidence>